<dbReference type="InterPro" id="IPR022064">
    <property type="entry name" value="DUF3619"/>
</dbReference>
<proteinExistence type="predicted"/>
<organism evidence="1 2">
    <name type="scientific">Gulbenkiania indica</name>
    <dbReference type="NCBI Taxonomy" id="375574"/>
    <lineage>
        <taxon>Bacteria</taxon>
        <taxon>Pseudomonadati</taxon>
        <taxon>Pseudomonadota</taxon>
        <taxon>Betaproteobacteria</taxon>
        <taxon>Neisseriales</taxon>
        <taxon>Chromobacteriaceae</taxon>
        <taxon>Gulbenkiania</taxon>
    </lineage>
</organism>
<keyword evidence="2" id="KW-1185">Reference proteome</keyword>
<accession>A0A0K6GTU2</accession>
<evidence type="ECO:0008006" key="3">
    <source>
        <dbReference type="Google" id="ProtNLM"/>
    </source>
</evidence>
<dbReference type="EMBL" id="CYHA01000001">
    <property type="protein sequence ID" value="CUA81978.1"/>
    <property type="molecule type" value="Genomic_DNA"/>
</dbReference>
<dbReference type="RefSeq" id="WP_055433361.1">
    <property type="nucleotide sequence ID" value="NZ_CYHA01000001.1"/>
</dbReference>
<dbReference type="Pfam" id="PF12279">
    <property type="entry name" value="DUF3619"/>
    <property type="match status" value="1"/>
</dbReference>
<reference evidence="2" key="1">
    <citation type="submission" date="2015-08" db="EMBL/GenBank/DDBJ databases">
        <authorList>
            <person name="Varghese N."/>
        </authorList>
    </citation>
    <scope>NUCLEOTIDE SEQUENCE [LARGE SCALE GENOMIC DNA]</scope>
    <source>
        <strain evidence="2">DSM 17901</strain>
    </source>
</reference>
<dbReference type="Proteomes" id="UP000243535">
    <property type="component" value="Unassembled WGS sequence"/>
</dbReference>
<gene>
    <name evidence="1" type="ORF">Ga0061063_0826</name>
</gene>
<evidence type="ECO:0000313" key="1">
    <source>
        <dbReference type="EMBL" id="CUA81978.1"/>
    </source>
</evidence>
<dbReference type="AlphaFoldDB" id="A0A0K6GTU2"/>
<dbReference type="OrthoDB" id="8592454at2"/>
<evidence type="ECO:0000313" key="2">
    <source>
        <dbReference type="Proteomes" id="UP000243535"/>
    </source>
</evidence>
<sequence>MTPHPEDNLPRSIRTALDHEVTRLPAHHASKLAAARQLALARLTEQQEAPAGWREQLALWGVHHTQALRRGTVALTLAAVTSIGLWAGLSMSVEEESADVALLSHELPLEAFLDPGLGGLDR</sequence>
<name>A0A0K6GTU2_9NEIS</name>
<dbReference type="STRING" id="375574.GCA_001418035_00625"/>
<protein>
    <recommendedName>
        <fullName evidence="3">DUF3619 family protein</fullName>
    </recommendedName>
</protein>